<reference evidence="5" key="1">
    <citation type="submission" date="2022-03" db="EMBL/GenBank/DDBJ databases">
        <title>Draft genome sequence of Aduncisulcus paluster, a free-living microaerophilic Fornicata.</title>
        <authorList>
            <person name="Yuyama I."/>
            <person name="Kume K."/>
            <person name="Tamura T."/>
            <person name="Inagaki Y."/>
            <person name="Hashimoto T."/>
        </authorList>
    </citation>
    <scope>NUCLEOTIDE SEQUENCE</scope>
    <source>
        <strain evidence="5">NY0171</strain>
    </source>
</reference>
<accession>A0ABQ5JYJ2</accession>
<feature type="domain" description="PPIase cyclophilin-type" evidence="4">
    <location>
        <begin position="6"/>
        <end position="174"/>
    </location>
</feature>
<dbReference type="Proteomes" id="UP001057375">
    <property type="component" value="Unassembled WGS sequence"/>
</dbReference>
<sequence length="176" mass="19018">MVTQVFFDMNIDDKPVGRIVFDLFSSKCPKTCENFRLLCTGEAGRIPGIGKPLSLKGSSIFKIIPYFCMQGGDITSTEGMEGSGGYSAIDGRTFADESFDVAYDAPYTLGMSNCGKNTNGSQFFVTFDACSWLQGKYVAFGIVHSGKDVLKQIEAVGRLSGKPRSKVVIADCGELK</sequence>
<evidence type="ECO:0000256" key="2">
    <source>
        <dbReference type="ARBA" id="ARBA00023235"/>
    </source>
</evidence>
<dbReference type="EC" id="5.2.1.8" evidence="3"/>
<evidence type="ECO:0000313" key="6">
    <source>
        <dbReference type="Proteomes" id="UP001057375"/>
    </source>
</evidence>
<dbReference type="PIRSF" id="PIRSF001467">
    <property type="entry name" value="Peptidylpro_ismrse"/>
    <property type="match status" value="1"/>
</dbReference>
<dbReference type="SUPFAM" id="SSF50891">
    <property type="entry name" value="Cyclophilin-like"/>
    <property type="match status" value="1"/>
</dbReference>
<organism evidence="5 6">
    <name type="scientific">Aduncisulcus paluster</name>
    <dbReference type="NCBI Taxonomy" id="2918883"/>
    <lineage>
        <taxon>Eukaryota</taxon>
        <taxon>Metamonada</taxon>
        <taxon>Carpediemonas-like organisms</taxon>
        <taxon>Aduncisulcus</taxon>
    </lineage>
</organism>
<protein>
    <recommendedName>
        <fullName evidence="3">Peptidyl-prolyl cis-trans isomerase</fullName>
        <shortName evidence="3">PPIase</shortName>
        <ecNumber evidence="3">5.2.1.8</ecNumber>
    </recommendedName>
</protein>
<dbReference type="EMBL" id="BQXS01012411">
    <property type="protein sequence ID" value="GKT22559.1"/>
    <property type="molecule type" value="Genomic_DNA"/>
</dbReference>
<dbReference type="Pfam" id="PF00160">
    <property type="entry name" value="Pro_isomerase"/>
    <property type="match status" value="1"/>
</dbReference>
<keyword evidence="1 3" id="KW-0697">Rotamase</keyword>
<dbReference type="InterPro" id="IPR002130">
    <property type="entry name" value="Cyclophilin-type_PPIase_dom"/>
</dbReference>
<evidence type="ECO:0000256" key="3">
    <source>
        <dbReference type="RuleBase" id="RU363019"/>
    </source>
</evidence>
<comment type="function">
    <text evidence="3">PPIases accelerate the folding of proteins. It catalyzes the cis-trans isomerization of proline imidic peptide bonds in oligopeptides.</text>
</comment>
<comment type="similarity">
    <text evidence="3">Belongs to the cyclophilin-type PPIase family.</text>
</comment>
<dbReference type="GO" id="GO:0016853">
    <property type="term" value="F:isomerase activity"/>
    <property type="evidence" value="ECO:0007669"/>
    <property type="project" value="UniProtKB-KW"/>
</dbReference>
<evidence type="ECO:0000256" key="1">
    <source>
        <dbReference type="ARBA" id="ARBA00023110"/>
    </source>
</evidence>
<dbReference type="InterPro" id="IPR029000">
    <property type="entry name" value="Cyclophilin-like_dom_sf"/>
</dbReference>
<dbReference type="PANTHER" id="PTHR11071">
    <property type="entry name" value="PEPTIDYL-PROLYL CIS-TRANS ISOMERASE"/>
    <property type="match status" value="1"/>
</dbReference>
<dbReference type="InterPro" id="IPR024936">
    <property type="entry name" value="Cyclophilin-type_PPIase"/>
</dbReference>
<gene>
    <name evidence="5" type="ORF">ADUPG1_012155</name>
</gene>
<proteinExistence type="inferred from homology"/>
<name>A0ABQ5JYJ2_9EUKA</name>
<dbReference type="PRINTS" id="PR00153">
    <property type="entry name" value="CSAPPISMRASE"/>
</dbReference>
<evidence type="ECO:0000313" key="5">
    <source>
        <dbReference type="EMBL" id="GKT22559.1"/>
    </source>
</evidence>
<keyword evidence="2 3" id="KW-0413">Isomerase</keyword>
<keyword evidence="6" id="KW-1185">Reference proteome</keyword>
<comment type="caution">
    <text evidence="5">The sequence shown here is derived from an EMBL/GenBank/DDBJ whole genome shotgun (WGS) entry which is preliminary data.</text>
</comment>
<dbReference type="Gene3D" id="2.40.100.10">
    <property type="entry name" value="Cyclophilin-like"/>
    <property type="match status" value="1"/>
</dbReference>
<comment type="catalytic activity">
    <reaction evidence="3">
        <text>[protein]-peptidylproline (omega=180) = [protein]-peptidylproline (omega=0)</text>
        <dbReference type="Rhea" id="RHEA:16237"/>
        <dbReference type="Rhea" id="RHEA-COMP:10747"/>
        <dbReference type="Rhea" id="RHEA-COMP:10748"/>
        <dbReference type="ChEBI" id="CHEBI:83833"/>
        <dbReference type="ChEBI" id="CHEBI:83834"/>
        <dbReference type="EC" id="5.2.1.8"/>
    </reaction>
</comment>
<dbReference type="PANTHER" id="PTHR11071:SF561">
    <property type="entry name" value="PEPTIDYL-PROLYL CIS-TRANS ISOMERASE D-RELATED"/>
    <property type="match status" value="1"/>
</dbReference>
<evidence type="ECO:0000259" key="4">
    <source>
        <dbReference type="PROSITE" id="PS50072"/>
    </source>
</evidence>
<dbReference type="PROSITE" id="PS50072">
    <property type="entry name" value="CSA_PPIASE_2"/>
    <property type="match status" value="1"/>
</dbReference>